<dbReference type="Proteomes" id="UP000431401">
    <property type="component" value="Unassembled WGS sequence"/>
</dbReference>
<feature type="region of interest" description="Disordered" evidence="1">
    <location>
        <begin position="1"/>
        <end position="20"/>
    </location>
</feature>
<dbReference type="RefSeq" id="WP_227837056.1">
    <property type="nucleotide sequence ID" value="NZ_WEGI01000001.1"/>
</dbReference>
<gene>
    <name evidence="3" type="ORF">NRB56_03720</name>
</gene>
<evidence type="ECO:0008006" key="5">
    <source>
        <dbReference type="Google" id="ProtNLM"/>
    </source>
</evidence>
<protein>
    <recommendedName>
        <fullName evidence="5">DUF4245 domain-containing protein</fullName>
    </recommendedName>
</protein>
<sequence>MTAVAGSEGAGGAEPGFDPGDRWVPVDRRWLGLDRATLLPALIVLGLAILMGSILPAIDAAVPYHDTAAAGDIMQLDGGITFTPAPGWGITDGVRAGADQVTKAYPPTAKLVDGPIRFSVYTAPFAGNAVDLLRQIERTDALLNGDSAITGDPAVITNQDGAKGLLARFTRGGSDGVIAAFVLDGRGVQAVALGPTGLTPAQTQDIAEMIVSIGRTREAV</sequence>
<dbReference type="EMBL" id="WEGI01000001">
    <property type="protein sequence ID" value="MQY24819.1"/>
    <property type="molecule type" value="Genomic_DNA"/>
</dbReference>
<accession>A0A7K0DGL8</accession>
<keyword evidence="4" id="KW-1185">Reference proteome</keyword>
<feature type="transmembrane region" description="Helical" evidence="2">
    <location>
        <begin position="38"/>
        <end position="58"/>
    </location>
</feature>
<evidence type="ECO:0000313" key="4">
    <source>
        <dbReference type="Proteomes" id="UP000431401"/>
    </source>
</evidence>
<keyword evidence="2" id="KW-0472">Membrane</keyword>
<evidence type="ECO:0000256" key="2">
    <source>
        <dbReference type="SAM" id="Phobius"/>
    </source>
</evidence>
<keyword evidence="2" id="KW-1133">Transmembrane helix</keyword>
<organism evidence="3 4">
    <name type="scientific">Nocardia aurantia</name>
    <dbReference type="NCBI Taxonomy" id="2585199"/>
    <lineage>
        <taxon>Bacteria</taxon>
        <taxon>Bacillati</taxon>
        <taxon>Actinomycetota</taxon>
        <taxon>Actinomycetes</taxon>
        <taxon>Mycobacteriales</taxon>
        <taxon>Nocardiaceae</taxon>
        <taxon>Nocardia</taxon>
    </lineage>
</organism>
<evidence type="ECO:0000256" key="1">
    <source>
        <dbReference type="SAM" id="MobiDB-lite"/>
    </source>
</evidence>
<reference evidence="3 4" key="1">
    <citation type="submission" date="2019-10" db="EMBL/GenBank/DDBJ databases">
        <title>Nocardia macrotermitis sp. nov. and Nocardia aurantia sp. nov., isolated from the gut of fungus growing-termite Macrotermes natalensis.</title>
        <authorList>
            <person name="Benndorf R."/>
            <person name="Schwitalla J."/>
            <person name="Martin K."/>
            <person name="De Beer W."/>
            <person name="Kaster A.-K."/>
            <person name="Vollmers J."/>
            <person name="Poulsen M."/>
            <person name="Beemelmanns C."/>
        </authorList>
    </citation>
    <scope>NUCLEOTIDE SEQUENCE [LARGE SCALE GENOMIC DNA]</scope>
    <source>
        <strain evidence="3 4">RB56</strain>
    </source>
</reference>
<proteinExistence type="predicted"/>
<keyword evidence="2" id="KW-0812">Transmembrane</keyword>
<dbReference type="AlphaFoldDB" id="A0A7K0DGL8"/>
<evidence type="ECO:0000313" key="3">
    <source>
        <dbReference type="EMBL" id="MQY24819.1"/>
    </source>
</evidence>
<name>A0A7K0DGL8_9NOCA</name>
<comment type="caution">
    <text evidence="3">The sequence shown here is derived from an EMBL/GenBank/DDBJ whole genome shotgun (WGS) entry which is preliminary data.</text>
</comment>